<gene>
    <name evidence="1" type="ORF">JIG36_09460</name>
</gene>
<dbReference type="EMBL" id="JAENHP010000002">
    <property type="protein sequence ID" value="MBM2615781.1"/>
    <property type="molecule type" value="Genomic_DNA"/>
</dbReference>
<dbReference type="Proteomes" id="UP000632138">
    <property type="component" value="Unassembled WGS sequence"/>
</dbReference>
<dbReference type="RefSeq" id="WP_203375636.1">
    <property type="nucleotide sequence ID" value="NZ_JAENHP010000002.1"/>
</dbReference>
<protein>
    <submittedName>
        <fullName evidence="1">Uncharacterized protein</fullName>
    </submittedName>
</protein>
<keyword evidence="2" id="KW-1185">Reference proteome</keyword>
<evidence type="ECO:0000313" key="1">
    <source>
        <dbReference type="EMBL" id="MBM2615781.1"/>
    </source>
</evidence>
<proteinExistence type="predicted"/>
<reference evidence="1 2" key="1">
    <citation type="submission" date="2021-01" db="EMBL/GenBank/DDBJ databases">
        <title>Actinoplanes sp. nov. LDG1-06 isolated from lichen.</title>
        <authorList>
            <person name="Saeng-In P."/>
            <person name="Phongsopitanun W."/>
            <person name="Kanchanasin P."/>
            <person name="Yuki M."/>
            <person name="Kudo T."/>
            <person name="Ohkuma M."/>
            <person name="Tanasupawat S."/>
        </authorList>
    </citation>
    <scope>NUCLEOTIDE SEQUENCE [LARGE SCALE GENOMIC DNA]</scope>
    <source>
        <strain evidence="1 2">LDG1-06</strain>
    </source>
</reference>
<accession>A0ABS2A7H9</accession>
<name>A0ABS2A7H9_9ACTN</name>
<sequence length="45" mass="4845">MLLPTAETRRALADLDLMGINALRLFPGVEGVASACAARFRLDLD</sequence>
<comment type="caution">
    <text evidence="1">The sequence shown here is derived from an EMBL/GenBank/DDBJ whole genome shotgun (WGS) entry which is preliminary data.</text>
</comment>
<organism evidence="1 2">
    <name type="scientific">Paractinoplanes ovalisporus</name>
    <dbReference type="NCBI Taxonomy" id="2810368"/>
    <lineage>
        <taxon>Bacteria</taxon>
        <taxon>Bacillati</taxon>
        <taxon>Actinomycetota</taxon>
        <taxon>Actinomycetes</taxon>
        <taxon>Micromonosporales</taxon>
        <taxon>Micromonosporaceae</taxon>
        <taxon>Paractinoplanes</taxon>
    </lineage>
</organism>
<evidence type="ECO:0000313" key="2">
    <source>
        <dbReference type="Proteomes" id="UP000632138"/>
    </source>
</evidence>